<evidence type="ECO:0000313" key="2">
    <source>
        <dbReference type="EMBL" id="CAA2619773.1"/>
    </source>
</evidence>
<reference evidence="2 3" key="1">
    <citation type="submission" date="2019-12" db="EMBL/GenBank/DDBJ databases">
        <authorList>
            <person name="Scholz U."/>
            <person name="Mascher M."/>
            <person name="Fiebig A."/>
        </authorList>
    </citation>
    <scope>NUCLEOTIDE SEQUENCE</scope>
</reference>
<keyword evidence="3" id="KW-1185">Reference proteome</keyword>
<dbReference type="AlphaFoldDB" id="A0A7I8IP23"/>
<keyword evidence="1" id="KW-0175">Coiled coil</keyword>
<protein>
    <submittedName>
        <fullName evidence="2">Uncharacterized protein</fullName>
    </submittedName>
</protein>
<dbReference type="Proteomes" id="UP001189122">
    <property type="component" value="Unassembled WGS sequence"/>
</dbReference>
<proteinExistence type="predicted"/>
<accession>A0A7I8IP23</accession>
<gene>
    <name evidence="2" type="ORF">SI7747_05005942</name>
</gene>
<feature type="coiled-coil region" evidence="1">
    <location>
        <begin position="82"/>
        <end position="181"/>
    </location>
</feature>
<organism evidence="2">
    <name type="scientific">Spirodela intermedia</name>
    <name type="common">Intermediate duckweed</name>
    <dbReference type="NCBI Taxonomy" id="51605"/>
    <lineage>
        <taxon>Eukaryota</taxon>
        <taxon>Viridiplantae</taxon>
        <taxon>Streptophyta</taxon>
        <taxon>Embryophyta</taxon>
        <taxon>Tracheophyta</taxon>
        <taxon>Spermatophyta</taxon>
        <taxon>Magnoliopsida</taxon>
        <taxon>Liliopsida</taxon>
        <taxon>Araceae</taxon>
        <taxon>Lemnoideae</taxon>
        <taxon>Spirodela</taxon>
    </lineage>
</organism>
<sequence>MDEDSGAILRQISSFKNMIDQVNEEIEANIQTTRHIESEIIRCSELEKGYLIRESKLSEMVFNDEFELNGVLVATTVARNSLESTEEELNAMNSYIENMLRRIQEKREKFITQCEQFQEDIVSAETEELHELLSKKDALENERQSLISKIDVLKHSTADFIEEALGEIISLTTDIDDLKNLICNLI</sequence>
<dbReference type="EMBL" id="CACRZD030000005">
    <property type="protein sequence ID" value="CAA6659520.1"/>
    <property type="molecule type" value="Genomic_DNA"/>
</dbReference>
<evidence type="ECO:0000313" key="3">
    <source>
        <dbReference type="Proteomes" id="UP001189122"/>
    </source>
</evidence>
<dbReference type="EMBL" id="LR743592">
    <property type="protein sequence ID" value="CAA2619773.1"/>
    <property type="molecule type" value="Genomic_DNA"/>
</dbReference>
<evidence type="ECO:0000256" key="1">
    <source>
        <dbReference type="SAM" id="Coils"/>
    </source>
</evidence>
<name>A0A7I8IP23_SPIIN</name>